<evidence type="ECO:0000256" key="1">
    <source>
        <dbReference type="SAM" id="MobiDB-lite"/>
    </source>
</evidence>
<gene>
    <name evidence="2" type="ORF">FQN60_003908</name>
</gene>
<proteinExistence type="predicted"/>
<feature type="region of interest" description="Disordered" evidence="1">
    <location>
        <begin position="360"/>
        <end position="381"/>
    </location>
</feature>
<dbReference type="EMBL" id="VOFY01000015">
    <property type="protein sequence ID" value="KAA8585214.1"/>
    <property type="molecule type" value="Genomic_DNA"/>
</dbReference>
<evidence type="ECO:0000313" key="2">
    <source>
        <dbReference type="EMBL" id="KAA8585214.1"/>
    </source>
</evidence>
<name>A0A5J5CVP8_9PERO</name>
<comment type="caution">
    <text evidence="2">The sequence shown here is derived from an EMBL/GenBank/DDBJ whole genome shotgun (WGS) entry which is preliminary data.</text>
</comment>
<dbReference type="AlphaFoldDB" id="A0A5J5CVP8"/>
<evidence type="ECO:0000313" key="3">
    <source>
        <dbReference type="Proteomes" id="UP000327493"/>
    </source>
</evidence>
<protein>
    <submittedName>
        <fullName evidence="2">Uncharacterized protein</fullName>
    </submittedName>
</protein>
<accession>A0A5J5CVP8</accession>
<keyword evidence="3" id="KW-1185">Reference proteome</keyword>
<organism evidence="2 3">
    <name type="scientific">Etheostoma spectabile</name>
    <name type="common">orangethroat darter</name>
    <dbReference type="NCBI Taxonomy" id="54343"/>
    <lineage>
        <taxon>Eukaryota</taxon>
        <taxon>Metazoa</taxon>
        <taxon>Chordata</taxon>
        <taxon>Craniata</taxon>
        <taxon>Vertebrata</taxon>
        <taxon>Euteleostomi</taxon>
        <taxon>Actinopterygii</taxon>
        <taxon>Neopterygii</taxon>
        <taxon>Teleostei</taxon>
        <taxon>Neoteleostei</taxon>
        <taxon>Acanthomorphata</taxon>
        <taxon>Eupercaria</taxon>
        <taxon>Perciformes</taxon>
        <taxon>Percoidei</taxon>
        <taxon>Percidae</taxon>
        <taxon>Etheostomatinae</taxon>
        <taxon>Etheostoma</taxon>
    </lineage>
</organism>
<dbReference type="Proteomes" id="UP000327493">
    <property type="component" value="Chromosome 15"/>
</dbReference>
<sequence length="381" mass="43335">MMETEEMGVNSRTETWKTQQKRASDIKMHRFHLVFGHTEATGLEIIFSSGIFKGVVTCSRNDLGDLPLIRVLLTPPPAQCSDYLFIRLQLNSSLHIVKYSPGKEILLTSSSLYQDRDSAVKTNQYSLDPPFMMLMLMVSQPFLITYTARRRCGGEKGWQGERGTRKMKENSQAYALSGDSTFSSWTSPSPPSCTEVEQLIMRNPHRGGELHIYMQLLRCEFSYVVTILSVSSLSLGCVPGYLNGTLHDECGELGHHKVHTFEAGLFEFEDLLFDYRLESQVRGEEPRSERSRANPLPNPWLPMPYVLAGSGDAGHLQYLVGALPDCVDELLNDQIDTFETRRFQLNDLLFHDDLKRQVWSEQPRSEDAQRDRGTVANRWDS</sequence>
<reference evidence="2 3" key="1">
    <citation type="submission" date="2019-08" db="EMBL/GenBank/DDBJ databases">
        <title>A chromosome-level genome assembly, high-density linkage maps, and genome scans reveal the genomic architecture of hybrid incompatibilities underlying speciation via character displacement in darters (Percidae: Etheostominae).</title>
        <authorList>
            <person name="Moran R.L."/>
            <person name="Catchen J.M."/>
            <person name="Fuller R.C."/>
        </authorList>
    </citation>
    <scope>NUCLEOTIDE SEQUENCE [LARGE SCALE GENOMIC DNA]</scope>
    <source>
        <strain evidence="2">EspeVRDwgs_2016</strain>
        <tissue evidence="2">Muscle</tissue>
    </source>
</reference>